<dbReference type="SUPFAM" id="SSF100950">
    <property type="entry name" value="NagB/RpiA/CoA transferase-like"/>
    <property type="match status" value="1"/>
</dbReference>
<comment type="similarity">
    <text evidence="4 7">Belongs to the glucosamine/galactosamine-6-phosphate isomerase family. 6-phosphogluconolactonase subfamily.</text>
</comment>
<evidence type="ECO:0000256" key="4">
    <source>
        <dbReference type="ARBA" id="ARBA00010662"/>
    </source>
</evidence>
<evidence type="ECO:0000313" key="10">
    <source>
        <dbReference type="EMBL" id="TSJ76133.1"/>
    </source>
</evidence>
<feature type="region of interest" description="Disordered" evidence="8">
    <location>
        <begin position="1"/>
        <end position="27"/>
    </location>
</feature>
<comment type="caution">
    <text evidence="10">The sequence shown here is derived from an EMBL/GenBank/DDBJ whole genome shotgun (WGS) entry which is preliminary data.</text>
</comment>
<evidence type="ECO:0000256" key="1">
    <source>
        <dbReference type="ARBA" id="ARBA00000832"/>
    </source>
</evidence>
<dbReference type="CDD" id="cd01400">
    <property type="entry name" value="6PGL"/>
    <property type="match status" value="1"/>
</dbReference>
<evidence type="ECO:0000256" key="5">
    <source>
        <dbReference type="ARBA" id="ARBA00013198"/>
    </source>
</evidence>
<proteinExistence type="inferred from homology"/>
<dbReference type="EC" id="3.1.1.31" evidence="5 7"/>
<comment type="pathway">
    <text evidence="3 7">Carbohydrate degradation; pentose phosphate pathway; D-ribulose 5-phosphate from D-glucose 6-phosphate (oxidative stage): step 2/3.</text>
</comment>
<reference evidence="10 11" key="1">
    <citation type="submission" date="2019-07" db="EMBL/GenBank/DDBJ databases">
        <title>Draft genome of Corynebacterium godavarianum and other related strains.</title>
        <authorList>
            <person name="Bernier A.-M."/>
            <person name="Bernard K."/>
        </authorList>
    </citation>
    <scope>NUCLEOTIDE SEQUENCE [LARGE SCALE GENOMIC DNA]</scope>
    <source>
        <strain evidence="10 11">LMG 29598</strain>
    </source>
</reference>
<comment type="function">
    <text evidence="2 7">Hydrolysis of 6-phosphogluconolactone to 6-phosphogluconate.</text>
</comment>
<sequence>MSPTRAPSGVWPASPARQSSKHTRRRPIVPAHVTVSQFPDRPALVSAVAEQFADLLRGIQADPTGGIHNDGVARVVLTGGTAGIELLSAMATLKDIDFNRVEFFFGDERNVSATHPDSNEGQARAALLSKVNVSAERIHGWGLDGGDMSDQVREYASTVAQHAPRGFDLHLLGMGGEGHINSLFPHTDAVREDTRTTLAVTDSPKPPAERATLTLPAVRSAERVWLLVAGAEKAEAASHVAHGAPADEWPAAGAQGRAETVLFVSDDAASML</sequence>
<organism evidence="10 11">
    <name type="scientific">Corynebacterium godavarianum</name>
    <dbReference type="NCBI Taxonomy" id="2054421"/>
    <lineage>
        <taxon>Bacteria</taxon>
        <taxon>Bacillati</taxon>
        <taxon>Actinomycetota</taxon>
        <taxon>Actinomycetes</taxon>
        <taxon>Mycobacteriales</taxon>
        <taxon>Corynebacteriaceae</taxon>
        <taxon>Corynebacterium</taxon>
    </lineage>
</organism>
<evidence type="ECO:0000256" key="6">
    <source>
        <dbReference type="ARBA" id="ARBA00020337"/>
    </source>
</evidence>
<feature type="domain" description="Glucosamine/galactosamine-6-phosphate isomerase" evidence="9">
    <location>
        <begin position="41"/>
        <end position="260"/>
    </location>
</feature>
<dbReference type="NCBIfam" id="TIGR01198">
    <property type="entry name" value="pgl"/>
    <property type="match status" value="1"/>
</dbReference>
<gene>
    <name evidence="7 10" type="primary">pgl</name>
    <name evidence="10" type="ORF">FPH17_00595</name>
</gene>
<keyword evidence="7 10" id="KW-0378">Hydrolase</keyword>
<dbReference type="PANTHER" id="PTHR11054:SF0">
    <property type="entry name" value="6-PHOSPHOGLUCONOLACTONASE"/>
    <property type="match status" value="1"/>
</dbReference>
<keyword evidence="11" id="KW-1185">Reference proteome</keyword>
<evidence type="ECO:0000256" key="2">
    <source>
        <dbReference type="ARBA" id="ARBA00002681"/>
    </source>
</evidence>
<dbReference type="InterPro" id="IPR037171">
    <property type="entry name" value="NagB/RpiA_transferase-like"/>
</dbReference>
<name>A0ABY3E814_9CORY</name>
<evidence type="ECO:0000256" key="3">
    <source>
        <dbReference type="ARBA" id="ARBA00004961"/>
    </source>
</evidence>
<dbReference type="Pfam" id="PF01182">
    <property type="entry name" value="Glucosamine_iso"/>
    <property type="match status" value="1"/>
</dbReference>
<dbReference type="EMBL" id="VMHH01000001">
    <property type="protein sequence ID" value="TSJ76133.1"/>
    <property type="molecule type" value="Genomic_DNA"/>
</dbReference>
<comment type="catalytic activity">
    <reaction evidence="1 7">
        <text>6-phospho-D-glucono-1,5-lactone + H2O = 6-phospho-D-gluconate + H(+)</text>
        <dbReference type="Rhea" id="RHEA:12556"/>
        <dbReference type="ChEBI" id="CHEBI:15377"/>
        <dbReference type="ChEBI" id="CHEBI:15378"/>
        <dbReference type="ChEBI" id="CHEBI:57955"/>
        <dbReference type="ChEBI" id="CHEBI:58759"/>
        <dbReference type="EC" id="3.1.1.31"/>
    </reaction>
</comment>
<evidence type="ECO:0000313" key="11">
    <source>
        <dbReference type="Proteomes" id="UP000320747"/>
    </source>
</evidence>
<dbReference type="Proteomes" id="UP000320747">
    <property type="component" value="Unassembled WGS sequence"/>
</dbReference>
<evidence type="ECO:0000256" key="8">
    <source>
        <dbReference type="SAM" id="MobiDB-lite"/>
    </source>
</evidence>
<dbReference type="InterPro" id="IPR005900">
    <property type="entry name" value="6-phosphogluconolactonase_DevB"/>
</dbReference>
<dbReference type="PANTHER" id="PTHR11054">
    <property type="entry name" value="6-PHOSPHOGLUCONOLACTONASE"/>
    <property type="match status" value="1"/>
</dbReference>
<protein>
    <recommendedName>
        <fullName evidence="6 7">6-phosphogluconolactonase</fullName>
        <shortName evidence="7">6PGL</shortName>
        <ecNumber evidence="5 7">3.1.1.31</ecNumber>
    </recommendedName>
</protein>
<dbReference type="InterPro" id="IPR006148">
    <property type="entry name" value="Glc/Gal-6P_isomerase"/>
</dbReference>
<dbReference type="InterPro" id="IPR039104">
    <property type="entry name" value="6PGL"/>
</dbReference>
<accession>A0ABY3E814</accession>
<evidence type="ECO:0000259" key="9">
    <source>
        <dbReference type="Pfam" id="PF01182"/>
    </source>
</evidence>
<evidence type="ECO:0000256" key="7">
    <source>
        <dbReference type="RuleBase" id="RU365095"/>
    </source>
</evidence>
<dbReference type="Gene3D" id="3.40.50.1360">
    <property type="match status" value="1"/>
</dbReference>
<dbReference type="GO" id="GO:0017057">
    <property type="term" value="F:6-phosphogluconolactonase activity"/>
    <property type="evidence" value="ECO:0007669"/>
    <property type="project" value="UniProtKB-EC"/>
</dbReference>